<gene>
    <name evidence="1" type="ORF">CAP_2993</name>
</gene>
<dbReference type="PROSITE" id="PS51257">
    <property type="entry name" value="PROKAR_LIPOPROTEIN"/>
    <property type="match status" value="1"/>
</dbReference>
<organism evidence="1 2">
    <name type="scientific">Chondromyces apiculatus DSM 436</name>
    <dbReference type="NCBI Taxonomy" id="1192034"/>
    <lineage>
        <taxon>Bacteria</taxon>
        <taxon>Pseudomonadati</taxon>
        <taxon>Myxococcota</taxon>
        <taxon>Polyangia</taxon>
        <taxon>Polyangiales</taxon>
        <taxon>Polyangiaceae</taxon>
        <taxon>Chondromyces</taxon>
    </lineage>
</organism>
<dbReference type="AlphaFoldDB" id="A0A017T8W6"/>
<accession>A0A017T8W6</accession>
<reference evidence="1 2" key="1">
    <citation type="submission" date="2013-05" db="EMBL/GenBank/DDBJ databases">
        <title>Genome assembly of Chondromyces apiculatus DSM 436.</title>
        <authorList>
            <person name="Sharma G."/>
            <person name="Khatri I."/>
            <person name="Kaur C."/>
            <person name="Mayilraj S."/>
            <person name="Subramanian S."/>
        </authorList>
    </citation>
    <scope>NUCLEOTIDE SEQUENCE [LARGE SCALE GENOMIC DNA]</scope>
    <source>
        <strain evidence="1 2">DSM 436</strain>
    </source>
</reference>
<dbReference type="STRING" id="1192034.CAP_2993"/>
<name>A0A017T8W6_9BACT</name>
<evidence type="ECO:0000313" key="2">
    <source>
        <dbReference type="Proteomes" id="UP000019678"/>
    </source>
</evidence>
<dbReference type="EMBL" id="ASRX01000021">
    <property type="protein sequence ID" value="EYF05703.1"/>
    <property type="molecule type" value="Genomic_DNA"/>
</dbReference>
<dbReference type="Proteomes" id="UP000019678">
    <property type="component" value="Unassembled WGS sequence"/>
</dbReference>
<keyword evidence="2" id="KW-1185">Reference proteome</keyword>
<protein>
    <recommendedName>
        <fullName evidence="3">Lipoprotein</fullName>
    </recommendedName>
</protein>
<evidence type="ECO:0000313" key="1">
    <source>
        <dbReference type="EMBL" id="EYF05703.1"/>
    </source>
</evidence>
<evidence type="ECO:0008006" key="3">
    <source>
        <dbReference type="Google" id="ProtNLM"/>
    </source>
</evidence>
<dbReference type="RefSeq" id="WP_044241372.1">
    <property type="nucleotide sequence ID" value="NZ_ASRX01000021.1"/>
</dbReference>
<sequence length="185" mass="19555">MKSTALLLPLALVLLASSTGCKKTREQIIQEAEEKGREMTEEKAGIVKGVGDGLQGEGKKAGESVAKGATGVVKAGFQGAKQGIVELAPTISEQLTAAGVKIERASMPLAEEVPDAAKRKRSVKVYLILDKPFAGDITLIARDSGSKELGRTKMAVKEEATGKNFLFTFDDPLVALDLATSIELR</sequence>
<proteinExistence type="predicted"/>
<comment type="caution">
    <text evidence="1">The sequence shown here is derived from an EMBL/GenBank/DDBJ whole genome shotgun (WGS) entry which is preliminary data.</text>
</comment>